<dbReference type="Gene3D" id="3.30.559.30">
    <property type="entry name" value="Nonribosomal peptide synthetase, condensation domain"/>
    <property type="match status" value="1"/>
</dbReference>
<reference evidence="2" key="1">
    <citation type="journal article" date="2021" name="Nat. Commun.">
        <title>Genetic determinants of endophytism in the Arabidopsis root mycobiome.</title>
        <authorList>
            <person name="Mesny F."/>
            <person name="Miyauchi S."/>
            <person name="Thiergart T."/>
            <person name="Pickel B."/>
            <person name="Atanasova L."/>
            <person name="Karlsson M."/>
            <person name="Huettel B."/>
            <person name="Barry K.W."/>
            <person name="Haridas S."/>
            <person name="Chen C."/>
            <person name="Bauer D."/>
            <person name="Andreopoulos W."/>
            <person name="Pangilinan J."/>
            <person name="LaButti K."/>
            <person name="Riley R."/>
            <person name="Lipzen A."/>
            <person name="Clum A."/>
            <person name="Drula E."/>
            <person name="Henrissat B."/>
            <person name="Kohler A."/>
            <person name="Grigoriev I.V."/>
            <person name="Martin F.M."/>
            <person name="Hacquard S."/>
        </authorList>
    </citation>
    <scope>NUCLEOTIDE SEQUENCE</scope>
    <source>
        <strain evidence="2">MPI-CAGE-CH-0243</strain>
    </source>
</reference>
<dbReference type="GO" id="GO:0031177">
    <property type="term" value="F:phosphopantetheine binding"/>
    <property type="evidence" value="ECO:0007669"/>
    <property type="project" value="TreeGrafter"/>
</dbReference>
<dbReference type="Pfam" id="PF00668">
    <property type="entry name" value="Condensation"/>
    <property type="match status" value="1"/>
</dbReference>
<dbReference type="AlphaFoldDB" id="A0A9P9E165"/>
<dbReference type="GO" id="GO:0043041">
    <property type="term" value="P:amino acid activation for nonribosomal peptide biosynthetic process"/>
    <property type="evidence" value="ECO:0007669"/>
    <property type="project" value="TreeGrafter"/>
</dbReference>
<evidence type="ECO:0000313" key="2">
    <source>
        <dbReference type="EMBL" id="KAH7128126.1"/>
    </source>
</evidence>
<dbReference type="SUPFAM" id="SSF52777">
    <property type="entry name" value="CoA-dependent acyltransferases"/>
    <property type="match status" value="2"/>
</dbReference>
<dbReference type="Gene3D" id="3.30.300.30">
    <property type="match status" value="1"/>
</dbReference>
<proteinExistence type="predicted"/>
<accession>A0A9P9E165</accession>
<dbReference type="GO" id="GO:0044550">
    <property type="term" value="P:secondary metabolite biosynthetic process"/>
    <property type="evidence" value="ECO:0007669"/>
    <property type="project" value="TreeGrafter"/>
</dbReference>
<dbReference type="Proteomes" id="UP000700596">
    <property type="component" value="Unassembled WGS sequence"/>
</dbReference>
<sequence length="456" mass="51044">MGRKELGQIKIRGQRVELGEVDYQVQQSVPEASNVIVELETVESGKPQAIVAAFLLMKTDSPTQQLDQLTENVVGEARKVFIVLTVAEILRHPRLSAFASHTSFSIVQYQNLGLLQTFLPVTHIQDLFVDFEPECNVGVLERSFQALLDYIPILRSSFFSRYGQLLKETRAICELDIEKGFSFGVSISFFLVQDSSKASRFIIRLSQAQYDGDYIPTILKTLISISQEKPLEPGLTFANYVAYSLDKQQASAEYWTRLLRDSRSTETTRKPCLNKPETSPHCTVEVEQYILTSSITNDFTMATLVSAAWAIVLSSITNEENVVYGHLVNSRNSNIPGLTKMVGPCVNIVPVRAQISSNTTSSSVLKSLEEQSHSLRESDSMGWKDIFDSVGIASDGPIRKIYWFDSENVVIPWLTVLSYPESGRLKVTIFGNTAMLCNTAIKLLIYEPHNVELQSF</sequence>
<evidence type="ECO:0000259" key="1">
    <source>
        <dbReference type="Pfam" id="PF00668"/>
    </source>
</evidence>
<name>A0A9P9E165_9PLEO</name>
<dbReference type="GO" id="GO:0003824">
    <property type="term" value="F:catalytic activity"/>
    <property type="evidence" value="ECO:0007669"/>
    <property type="project" value="InterPro"/>
</dbReference>
<dbReference type="GO" id="GO:0005737">
    <property type="term" value="C:cytoplasm"/>
    <property type="evidence" value="ECO:0007669"/>
    <property type="project" value="TreeGrafter"/>
</dbReference>
<gene>
    <name evidence="2" type="ORF">B0J11DRAFT_549051</name>
</gene>
<evidence type="ECO:0000313" key="3">
    <source>
        <dbReference type="Proteomes" id="UP000700596"/>
    </source>
</evidence>
<feature type="domain" description="Condensation" evidence="1">
    <location>
        <begin position="235"/>
        <end position="390"/>
    </location>
</feature>
<organism evidence="2 3">
    <name type="scientific">Dendryphion nanum</name>
    <dbReference type="NCBI Taxonomy" id="256645"/>
    <lineage>
        <taxon>Eukaryota</taxon>
        <taxon>Fungi</taxon>
        <taxon>Dikarya</taxon>
        <taxon>Ascomycota</taxon>
        <taxon>Pezizomycotina</taxon>
        <taxon>Dothideomycetes</taxon>
        <taxon>Pleosporomycetidae</taxon>
        <taxon>Pleosporales</taxon>
        <taxon>Torulaceae</taxon>
        <taxon>Dendryphion</taxon>
    </lineage>
</organism>
<dbReference type="PANTHER" id="PTHR45527:SF1">
    <property type="entry name" value="FATTY ACID SYNTHASE"/>
    <property type="match status" value="1"/>
</dbReference>
<keyword evidence="3" id="KW-1185">Reference proteome</keyword>
<dbReference type="InterPro" id="IPR045851">
    <property type="entry name" value="AMP-bd_C_sf"/>
</dbReference>
<dbReference type="EMBL" id="JAGMWT010000005">
    <property type="protein sequence ID" value="KAH7128126.1"/>
    <property type="molecule type" value="Genomic_DNA"/>
</dbReference>
<dbReference type="OrthoDB" id="3791627at2759"/>
<protein>
    <recommendedName>
        <fullName evidence="1">Condensation domain-containing protein</fullName>
    </recommendedName>
</protein>
<comment type="caution">
    <text evidence="2">The sequence shown here is derived from an EMBL/GenBank/DDBJ whole genome shotgun (WGS) entry which is preliminary data.</text>
</comment>
<dbReference type="PANTHER" id="PTHR45527">
    <property type="entry name" value="NONRIBOSOMAL PEPTIDE SYNTHETASE"/>
    <property type="match status" value="1"/>
</dbReference>
<dbReference type="InterPro" id="IPR001242">
    <property type="entry name" value="Condensation_dom"/>
</dbReference>